<keyword evidence="2" id="KW-0812">Transmembrane</keyword>
<evidence type="ECO:0000313" key="5">
    <source>
        <dbReference type="Proteomes" id="UP001064782"/>
    </source>
</evidence>
<protein>
    <submittedName>
        <fullName evidence="4">Uncharacterized protein</fullName>
    </submittedName>
</protein>
<keyword evidence="2" id="KW-0472">Membrane</keyword>
<feature type="transmembrane region" description="Helical" evidence="2">
    <location>
        <begin position="107"/>
        <end position="129"/>
    </location>
</feature>
<keyword evidence="2" id="KW-1133">Transmembrane helix</keyword>
<feature type="region of interest" description="Disordered" evidence="1">
    <location>
        <begin position="223"/>
        <end position="242"/>
    </location>
</feature>
<dbReference type="GeneID" id="83628357"/>
<feature type="transmembrane region" description="Helical" evidence="2">
    <location>
        <begin position="76"/>
        <end position="101"/>
    </location>
</feature>
<comment type="caution">
    <text evidence="4">The sequence shown here is derived from an EMBL/GenBank/DDBJ whole genome shotgun (WGS) entry which is preliminary data.</text>
</comment>
<dbReference type="EMBL" id="BRZI01000003">
    <property type="protein sequence ID" value="GLD28957.1"/>
    <property type="molecule type" value="Genomic_DNA"/>
</dbReference>
<dbReference type="Proteomes" id="UP001165663">
    <property type="component" value="Unassembled WGS sequence"/>
</dbReference>
<dbReference type="EMBL" id="BRXE01000014">
    <property type="protein sequence ID" value="GLB82634.1"/>
    <property type="molecule type" value="Genomic_DNA"/>
</dbReference>
<reference evidence="4" key="1">
    <citation type="submission" date="2022-08" db="EMBL/GenBank/DDBJ databases">
        <title>Mycobacterium kiyosense sp. nov., scotochromogenic slow-glowing species isolated from respiratory specimens.</title>
        <authorList>
            <person name="Fukano H."/>
            <person name="Kazumi Y."/>
            <person name="Sakagami N."/>
            <person name="Ato M."/>
            <person name="Mitarai S."/>
            <person name="Hoshino Y."/>
        </authorList>
    </citation>
    <scope>NUCLEOTIDE SEQUENCE</scope>
    <source>
        <strain evidence="4">1413</strain>
        <strain evidence="3">SRL2020-028</strain>
    </source>
</reference>
<feature type="compositionally biased region" description="Basic and acidic residues" evidence="1">
    <location>
        <begin position="231"/>
        <end position="242"/>
    </location>
</feature>
<dbReference type="RefSeq" id="WP_264890821.1">
    <property type="nucleotide sequence ID" value="NZ_BRXE01000014.1"/>
</dbReference>
<keyword evidence="5" id="KW-1185">Reference proteome</keyword>
<evidence type="ECO:0000313" key="4">
    <source>
        <dbReference type="EMBL" id="GLD28957.1"/>
    </source>
</evidence>
<proteinExistence type="predicted"/>
<evidence type="ECO:0000256" key="1">
    <source>
        <dbReference type="SAM" id="MobiDB-lite"/>
    </source>
</evidence>
<organism evidence="4 5">
    <name type="scientific">Mycobacterium kiyosense</name>
    <dbReference type="NCBI Taxonomy" id="2871094"/>
    <lineage>
        <taxon>Bacteria</taxon>
        <taxon>Bacillati</taxon>
        <taxon>Actinomycetota</taxon>
        <taxon>Actinomycetes</taxon>
        <taxon>Mycobacteriales</taxon>
        <taxon>Mycobacteriaceae</taxon>
        <taxon>Mycobacterium</taxon>
    </lineage>
</organism>
<accession>A0A9P3Q586</accession>
<evidence type="ECO:0000313" key="3">
    <source>
        <dbReference type="EMBL" id="GLB82634.1"/>
    </source>
</evidence>
<feature type="transmembrane region" description="Helical" evidence="2">
    <location>
        <begin position="12"/>
        <end position="30"/>
    </location>
</feature>
<feature type="transmembrane region" description="Helical" evidence="2">
    <location>
        <begin position="36"/>
        <end position="55"/>
    </location>
</feature>
<gene>
    <name evidence="4" type="ORF">Mkiyose1413_08400</name>
    <name evidence="3" type="ORF">SRL2020028_18900</name>
</gene>
<evidence type="ECO:0000256" key="2">
    <source>
        <dbReference type="SAM" id="Phobius"/>
    </source>
</evidence>
<sequence length="242" mass="26139">MSEAPANRRLGGALRYVIGAGVGVLALSAVLAGSPWYQWLPVFCVAVVIVVSGRGRPLRPRIARSGDEIVCRYSPLYEGVTYIAGLLLPAFGAASLGAGFADHNPPFVIGGVVIFAGAALTMFFVLLMWRRCVLYINPTTLRVRAAVIGKDAHGLAEIRRDHVQTIQPRRVPRTFGFQVEITYRTAGATAATKTVRLGPQAAQVTVEPVNLLNALTAWKEGAHTDPSQQMDRVEHALRERAT</sequence>
<dbReference type="Proteomes" id="UP001064782">
    <property type="component" value="Unassembled WGS sequence"/>
</dbReference>
<dbReference type="AlphaFoldDB" id="A0A9P3Q586"/>
<name>A0A9P3Q586_9MYCO</name>